<dbReference type="InterPro" id="IPR037120">
    <property type="entry name" value="Haem_peroxidase_sf_animal"/>
</dbReference>
<dbReference type="AlphaFoldDB" id="A0ABD2Q4B1"/>
<organism evidence="3 4">
    <name type="scientific">Cichlidogyrus casuarinus</name>
    <dbReference type="NCBI Taxonomy" id="1844966"/>
    <lineage>
        <taxon>Eukaryota</taxon>
        <taxon>Metazoa</taxon>
        <taxon>Spiralia</taxon>
        <taxon>Lophotrochozoa</taxon>
        <taxon>Platyhelminthes</taxon>
        <taxon>Monogenea</taxon>
        <taxon>Monopisthocotylea</taxon>
        <taxon>Dactylogyridea</taxon>
        <taxon>Ancyrocephalidae</taxon>
        <taxon>Cichlidogyrus</taxon>
    </lineage>
</organism>
<sequence length="406" mass="46057">MRSINPHWSGDRIYQETRKIVGARMQIITYEEWLPKILGPRGMAMLGQYTGYNDEVNPTISNEFATAAFRFGHTLVPPILYRLDSQWNPIIQGHLELHKAFFAPDRMLKDGGLDPILRGLLYHGVRQNARQPPLNPELTEKLFAMAHELALDLAALNVQRGRDHGFPSYTAYAHSVCKLLPQKYPDSFEDLSDLISSADLREKLRQVYGHPGNIDLFVGGILEDLLPEARVGPTFGCIIADQFKRLRAGDRFWYEADGVFSVAQRAELKRAGGYLSRVICDNADNMTEITKDAFMRPMRGKKDMVMCSSLKLPRLNLAYWKYCPNADISGDDSYSFESRFASENGTPVNNVRRRRSVPDTPPPSCEQGSCNNEENDQLPQLLRRISTLEKRLHQLQSELQNRAAGD</sequence>
<dbReference type="Proteomes" id="UP001626550">
    <property type="component" value="Unassembled WGS sequence"/>
</dbReference>
<feature type="region of interest" description="Disordered" evidence="2">
    <location>
        <begin position="345"/>
        <end position="376"/>
    </location>
</feature>
<keyword evidence="1" id="KW-0408">Iron</keyword>
<evidence type="ECO:0000256" key="1">
    <source>
        <dbReference type="PIRSR" id="PIRSR619791-2"/>
    </source>
</evidence>
<dbReference type="SUPFAM" id="SSF48113">
    <property type="entry name" value="Heme-dependent peroxidases"/>
    <property type="match status" value="1"/>
</dbReference>
<dbReference type="InterPro" id="IPR010255">
    <property type="entry name" value="Haem_peroxidase_sf"/>
</dbReference>
<proteinExistence type="predicted"/>
<protein>
    <recommendedName>
        <fullName evidence="5">Peroxidasin</fullName>
    </recommendedName>
</protein>
<dbReference type="InterPro" id="IPR019791">
    <property type="entry name" value="Haem_peroxidase_animal"/>
</dbReference>
<dbReference type="EMBL" id="JBJKFK010001115">
    <property type="protein sequence ID" value="KAL3314047.1"/>
    <property type="molecule type" value="Genomic_DNA"/>
</dbReference>
<gene>
    <name evidence="3" type="ORF">Ciccas_007344</name>
</gene>
<feature type="binding site" description="axial binding residue" evidence="1">
    <location>
        <position position="73"/>
    </location>
    <ligand>
        <name>heme b</name>
        <dbReference type="ChEBI" id="CHEBI:60344"/>
    </ligand>
    <ligandPart>
        <name>Fe</name>
        <dbReference type="ChEBI" id="CHEBI:18248"/>
    </ligandPart>
</feature>
<dbReference type="Pfam" id="PF03098">
    <property type="entry name" value="An_peroxidase"/>
    <property type="match status" value="1"/>
</dbReference>
<dbReference type="PROSITE" id="PS50292">
    <property type="entry name" value="PEROXIDASE_3"/>
    <property type="match status" value="1"/>
</dbReference>
<accession>A0ABD2Q4B1</accession>
<keyword evidence="1" id="KW-0349">Heme</keyword>
<dbReference type="Gene3D" id="1.10.640.10">
    <property type="entry name" value="Haem peroxidase domain superfamily, animal type"/>
    <property type="match status" value="1"/>
</dbReference>
<name>A0ABD2Q4B1_9PLAT</name>
<comment type="caution">
    <text evidence="3">The sequence shown here is derived from an EMBL/GenBank/DDBJ whole genome shotgun (WGS) entry which is preliminary data.</text>
</comment>
<keyword evidence="4" id="KW-1185">Reference proteome</keyword>
<evidence type="ECO:0000313" key="4">
    <source>
        <dbReference type="Proteomes" id="UP001626550"/>
    </source>
</evidence>
<reference evidence="3 4" key="1">
    <citation type="submission" date="2024-11" db="EMBL/GenBank/DDBJ databases">
        <title>Adaptive evolution of stress response genes in parasites aligns with host niche diversity.</title>
        <authorList>
            <person name="Hahn C."/>
            <person name="Resl P."/>
        </authorList>
    </citation>
    <scope>NUCLEOTIDE SEQUENCE [LARGE SCALE GENOMIC DNA]</scope>
    <source>
        <strain evidence="3">EGGRZ-B1_66</strain>
        <tissue evidence="3">Body</tissue>
    </source>
</reference>
<dbReference type="PANTHER" id="PTHR11475">
    <property type="entry name" value="OXIDASE/PEROXIDASE"/>
    <property type="match status" value="1"/>
</dbReference>
<evidence type="ECO:0008006" key="5">
    <source>
        <dbReference type="Google" id="ProtNLM"/>
    </source>
</evidence>
<keyword evidence="1" id="KW-0479">Metal-binding</keyword>
<evidence type="ECO:0000313" key="3">
    <source>
        <dbReference type="EMBL" id="KAL3314047.1"/>
    </source>
</evidence>
<evidence type="ECO:0000256" key="2">
    <source>
        <dbReference type="SAM" id="MobiDB-lite"/>
    </source>
</evidence>
<dbReference type="PRINTS" id="PR00457">
    <property type="entry name" value="ANPEROXIDASE"/>
</dbReference>
<dbReference type="PANTHER" id="PTHR11475:SF58">
    <property type="entry name" value="PEROXIDASIN"/>
    <property type="match status" value="1"/>
</dbReference>